<accession>A0ABD0UGN8</accession>
<dbReference type="AlphaFoldDB" id="A0ABD0UGN8"/>
<keyword evidence="2" id="KW-1185">Reference proteome</keyword>
<proteinExistence type="predicted"/>
<reference evidence="1 2" key="1">
    <citation type="journal article" date="2024" name="Plant Biotechnol. J.">
        <title>Dendrobium thyrsiflorum genome and its molecular insights into genes involved in important horticultural traits.</title>
        <authorList>
            <person name="Chen B."/>
            <person name="Wang J.Y."/>
            <person name="Zheng P.J."/>
            <person name="Li K.L."/>
            <person name="Liang Y.M."/>
            <person name="Chen X.F."/>
            <person name="Zhang C."/>
            <person name="Zhao X."/>
            <person name="He X."/>
            <person name="Zhang G.Q."/>
            <person name="Liu Z.J."/>
            <person name="Xu Q."/>
        </authorList>
    </citation>
    <scope>NUCLEOTIDE SEQUENCE [LARGE SCALE GENOMIC DNA]</scope>
    <source>
        <strain evidence="1">GZMU011</strain>
    </source>
</reference>
<evidence type="ECO:0000313" key="2">
    <source>
        <dbReference type="Proteomes" id="UP001552299"/>
    </source>
</evidence>
<dbReference type="Proteomes" id="UP001552299">
    <property type="component" value="Unassembled WGS sequence"/>
</dbReference>
<evidence type="ECO:0000313" key="1">
    <source>
        <dbReference type="EMBL" id="KAL0911942.1"/>
    </source>
</evidence>
<organism evidence="1 2">
    <name type="scientific">Dendrobium thyrsiflorum</name>
    <name type="common">Pinecone-like raceme dendrobium</name>
    <name type="synonym">Orchid</name>
    <dbReference type="NCBI Taxonomy" id="117978"/>
    <lineage>
        <taxon>Eukaryota</taxon>
        <taxon>Viridiplantae</taxon>
        <taxon>Streptophyta</taxon>
        <taxon>Embryophyta</taxon>
        <taxon>Tracheophyta</taxon>
        <taxon>Spermatophyta</taxon>
        <taxon>Magnoliopsida</taxon>
        <taxon>Liliopsida</taxon>
        <taxon>Asparagales</taxon>
        <taxon>Orchidaceae</taxon>
        <taxon>Epidendroideae</taxon>
        <taxon>Malaxideae</taxon>
        <taxon>Dendrobiinae</taxon>
        <taxon>Dendrobium</taxon>
    </lineage>
</organism>
<sequence>MSKGLLEMDPPADAAAVKAGVKKAFGDEDGKNRRRVVARFSVRDPDDPTLTIVASVSLDPRISVIEDLCSPTSETERFLEKMLFPPSLWG</sequence>
<dbReference type="EMBL" id="JANQDX010000014">
    <property type="protein sequence ID" value="KAL0911942.1"/>
    <property type="molecule type" value="Genomic_DNA"/>
</dbReference>
<gene>
    <name evidence="1" type="ORF">M5K25_017880</name>
</gene>
<comment type="caution">
    <text evidence="1">The sequence shown here is derived from an EMBL/GenBank/DDBJ whole genome shotgun (WGS) entry which is preliminary data.</text>
</comment>
<protein>
    <submittedName>
        <fullName evidence="1">Uncharacterized protein</fullName>
    </submittedName>
</protein>
<name>A0ABD0UGN8_DENTH</name>